<dbReference type="PROSITE" id="PS50075">
    <property type="entry name" value="CARRIER"/>
    <property type="match status" value="1"/>
</dbReference>
<dbReference type="InterPro" id="IPR029058">
    <property type="entry name" value="AB_hydrolase_fold"/>
</dbReference>
<name>D9WMQ3_9ACTN</name>
<dbReference type="Gene3D" id="3.40.50.1820">
    <property type="entry name" value="alpha/beta hydrolase"/>
    <property type="match status" value="1"/>
</dbReference>
<dbReference type="InterPro" id="IPR036736">
    <property type="entry name" value="ACP-like_sf"/>
</dbReference>
<dbReference type="GO" id="GO:0044550">
    <property type="term" value="P:secondary metabolite biosynthetic process"/>
    <property type="evidence" value="ECO:0007669"/>
    <property type="project" value="TreeGrafter"/>
</dbReference>
<dbReference type="HOGENOM" id="CLU_000022_2_11_11"/>
<dbReference type="Pfam" id="PF00550">
    <property type="entry name" value="PP-binding"/>
    <property type="match status" value="1"/>
</dbReference>
<dbReference type="InterPro" id="IPR006162">
    <property type="entry name" value="Ppantetheine_attach_site"/>
</dbReference>
<dbReference type="SUPFAM" id="SSF53474">
    <property type="entry name" value="alpha/beta-Hydrolases"/>
    <property type="match status" value="1"/>
</dbReference>
<dbReference type="EMBL" id="GG657754">
    <property type="protein sequence ID" value="EFL27919.1"/>
    <property type="molecule type" value="Genomic_DNA"/>
</dbReference>
<dbReference type="STRING" id="457427.SSOG_07633"/>
<evidence type="ECO:0000256" key="1">
    <source>
        <dbReference type="ARBA" id="ARBA00022450"/>
    </source>
</evidence>
<sequence>MLGAGQVGVTDSFFALGGHSLLVNRLITRIRAVLGVEIPIRVVFQSPTVAELAAHLESENGPAGDADPFAPVLAITTEGDREPLWWVHPGGGLSWPYLGFAGLLPKDRPVYGIQAKGFDGSAPLPGSIAEMVADYVEEVLAVQPEGPFHLMGLSSGGTLAHAMAAELQRRGHRVALLALLDSVPSGRLAGRPLPTEADFRDYFAEHLTSLVGTEDYESFVDNAVAIGVNYTRLMRDFTAPVYRGDAVFFNAVPKPEGTYADLWRPYIHGTVHQHDIDSAHEDMYLPGPAAEICAVITHEVAGD</sequence>
<dbReference type="OrthoDB" id="2472181at2"/>
<evidence type="ECO:0000259" key="3">
    <source>
        <dbReference type="PROSITE" id="PS50075"/>
    </source>
</evidence>
<dbReference type="InterPro" id="IPR009081">
    <property type="entry name" value="PP-bd_ACP"/>
</dbReference>
<dbReference type="PANTHER" id="PTHR45527:SF1">
    <property type="entry name" value="FATTY ACID SYNTHASE"/>
    <property type="match status" value="1"/>
</dbReference>
<dbReference type="InterPro" id="IPR020802">
    <property type="entry name" value="TesA-like"/>
</dbReference>
<evidence type="ECO:0000256" key="2">
    <source>
        <dbReference type="ARBA" id="ARBA00022553"/>
    </source>
</evidence>
<dbReference type="InterPro" id="IPR001031">
    <property type="entry name" value="Thioesterase"/>
</dbReference>
<dbReference type="PROSITE" id="PS00012">
    <property type="entry name" value="PHOSPHOPANTETHEINE"/>
    <property type="match status" value="1"/>
</dbReference>
<dbReference type="GO" id="GO:0017000">
    <property type="term" value="P:antibiotic biosynthetic process"/>
    <property type="evidence" value="ECO:0007669"/>
    <property type="project" value="UniProtKB-ARBA"/>
</dbReference>
<dbReference type="SMART" id="SM00824">
    <property type="entry name" value="PKS_TE"/>
    <property type="match status" value="1"/>
</dbReference>
<keyword evidence="2" id="KW-0597">Phosphoprotein</keyword>
<feature type="domain" description="Carrier" evidence="3">
    <location>
        <begin position="1"/>
        <end position="60"/>
    </location>
</feature>
<dbReference type="SUPFAM" id="SSF47336">
    <property type="entry name" value="ACP-like"/>
    <property type="match status" value="1"/>
</dbReference>
<gene>
    <name evidence="4" type="ORF">SSOG_07633</name>
</gene>
<dbReference type="SMART" id="SM00823">
    <property type="entry name" value="PKS_PP"/>
    <property type="match status" value="1"/>
</dbReference>
<dbReference type="AlphaFoldDB" id="D9WMQ3"/>
<dbReference type="Pfam" id="PF00975">
    <property type="entry name" value="Thioesterase"/>
    <property type="match status" value="1"/>
</dbReference>
<evidence type="ECO:0000313" key="4">
    <source>
        <dbReference type="EMBL" id="EFL27919.1"/>
    </source>
</evidence>
<dbReference type="GO" id="GO:0031177">
    <property type="term" value="F:phosphopantetheine binding"/>
    <property type="evidence" value="ECO:0007669"/>
    <property type="project" value="InterPro"/>
</dbReference>
<dbReference type="Proteomes" id="UP000003963">
    <property type="component" value="Unassembled WGS sequence"/>
</dbReference>
<dbReference type="InterPro" id="IPR020806">
    <property type="entry name" value="PKS_PP-bd"/>
</dbReference>
<reference evidence="4 5" key="1">
    <citation type="submission" date="2009-02" db="EMBL/GenBank/DDBJ databases">
        <title>Annotation of Streptomyces hygroscopicus strain ATCC 53653.</title>
        <authorList>
            <consortium name="The Broad Institute Genome Sequencing Platform"/>
            <consortium name="Broad Institute Microbial Sequencing Center"/>
            <person name="Fischbach M."/>
            <person name="Godfrey P."/>
            <person name="Ward D."/>
            <person name="Young S."/>
            <person name="Zeng Q."/>
            <person name="Koehrsen M."/>
            <person name="Alvarado L."/>
            <person name="Berlin A.M."/>
            <person name="Bochicchio J."/>
            <person name="Borenstein D."/>
            <person name="Chapman S.B."/>
            <person name="Chen Z."/>
            <person name="Engels R."/>
            <person name="Freedman E."/>
            <person name="Gellesch M."/>
            <person name="Goldberg J."/>
            <person name="Griggs A."/>
            <person name="Gujja S."/>
            <person name="Heilman E.R."/>
            <person name="Heiman D.I."/>
            <person name="Hepburn T.A."/>
            <person name="Howarth C."/>
            <person name="Jen D."/>
            <person name="Larson L."/>
            <person name="Lewis B."/>
            <person name="Mehta T."/>
            <person name="Park D."/>
            <person name="Pearson M."/>
            <person name="Richards J."/>
            <person name="Roberts A."/>
            <person name="Saif S."/>
            <person name="Shea T.D."/>
            <person name="Shenoy N."/>
            <person name="Sisk P."/>
            <person name="Stolte C."/>
            <person name="Sykes S.N."/>
            <person name="Thomson T."/>
            <person name="Walk T."/>
            <person name="White J."/>
            <person name="Yandava C."/>
            <person name="Straight P."/>
            <person name="Clardy J."/>
            <person name="Hung D."/>
            <person name="Kolter R."/>
            <person name="Mekalanos J."/>
            <person name="Walker S."/>
            <person name="Walsh C.T."/>
            <person name="Wieland-Brown L.C."/>
            <person name="Haas B."/>
            <person name="Nusbaum C."/>
            <person name="Birren B."/>
        </authorList>
    </citation>
    <scope>NUCLEOTIDE SEQUENCE [LARGE SCALE GENOMIC DNA]</scope>
    <source>
        <strain evidence="4 5">ATCC 53653</strain>
    </source>
</reference>
<organism evidence="4 5">
    <name type="scientific">Streptomyces himastatinicus ATCC 53653</name>
    <dbReference type="NCBI Taxonomy" id="457427"/>
    <lineage>
        <taxon>Bacteria</taxon>
        <taxon>Bacillati</taxon>
        <taxon>Actinomycetota</taxon>
        <taxon>Actinomycetes</taxon>
        <taxon>Kitasatosporales</taxon>
        <taxon>Streptomycetaceae</taxon>
        <taxon>Streptomyces</taxon>
        <taxon>Streptomyces violaceusniger group</taxon>
    </lineage>
</organism>
<dbReference type="GO" id="GO:0043041">
    <property type="term" value="P:amino acid activation for nonribosomal peptide biosynthetic process"/>
    <property type="evidence" value="ECO:0007669"/>
    <property type="project" value="TreeGrafter"/>
</dbReference>
<accession>D9WMQ3</accession>
<dbReference type="PANTHER" id="PTHR45527">
    <property type="entry name" value="NONRIBOSOMAL PEPTIDE SYNTHETASE"/>
    <property type="match status" value="1"/>
</dbReference>
<keyword evidence="5" id="KW-1185">Reference proteome</keyword>
<evidence type="ECO:0000313" key="5">
    <source>
        <dbReference type="Proteomes" id="UP000003963"/>
    </source>
</evidence>
<keyword evidence="1" id="KW-0596">Phosphopantetheine</keyword>
<proteinExistence type="predicted"/>
<dbReference type="GO" id="GO:0005829">
    <property type="term" value="C:cytosol"/>
    <property type="evidence" value="ECO:0007669"/>
    <property type="project" value="TreeGrafter"/>
</dbReference>
<protein>
    <submittedName>
        <fullName evidence="4">Nonribosomal peptide synthetase DhbF</fullName>
    </submittedName>
</protein>